<dbReference type="SUPFAM" id="SSF53474">
    <property type="entry name" value="alpha/beta-Hydrolases"/>
    <property type="match status" value="1"/>
</dbReference>
<dbReference type="Proteomes" id="UP000230249">
    <property type="component" value="Unassembled WGS sequence"/>
</dbReference>
<dbReference type="CDD" id="cd00519">
    <property type="entry name" value="Lipase_3"/>
    <property type="match status" value="1"/>
</dbReference>
<dbReference type="STRING" id="498019.A0A2H1A719"/>
<evidence type="ECO:0000256" key="2">
    <source>
        <dbReference type="ARBA" id="ARBA00022801"/>
    </source>
</evidence>
<protein>
    <recommendedName>
        <fullName evidence="1">triacylglycerol lipase</fullName>
        <ecNumber evidence="1">3.1.1.3</ecNumber>
    </recommendedName>
</protein>
<dbReference type="GO" id="GO:0006629">
    <property type="term" value="P:lipid metabolic process"/>
    <property type="evidence" value="ECO:0007669"/>
    <property type="project" value="InterPro"/>
</dbReference>
<dbReference type="GO" id="GO:0004806">
    <property type="term" value="F:triacylglycerol lipase activity"/>
    <property type="evidence" value="ECO:0007669"/>
    <property type="project" value="UniProtKB-EC"/>
</dbReference>
<feature type="domain" description="Fungal lipase-type" evidence="4">
    <location>
        <begin position="108"/>
        <end position="272"/>
    </location>
</feature>
<accession>A0A2H1A719</accession>
<dbReference type="VEuPathDB" id="FungiDB:B9J08_000128"/>
<name>A0A2H1A719_CANAR</name>
<dbReference type="VEuPathDB" id="FungiDB:CJI96_0001564"/>
<dbReference type="VEuPathDB" id="FungiDB:QG37_07777"/>
<keyword evidence="7" id="KW-1185">Reference proteome</keyword>
<feature type="chain" id="PRO_5044381273" description="triacylglycerol lipase" evidence="3">
    <location>
        <begin position="16"/>
        <end position="337"/>
    </location>
</feature>
<dbReference type="PANTHER" id="PTHR46640:SF3">
    <property type="entry name" value="LIPASE LIH1-RELATED"/>
    <property type="match status" value="1"/>
</dbReference>
<dbReference type="InterPro" id="IPR002921">
    <property type="entry name" value="Fungal_lipase-type"/>
</dbReference>
<evidence type="ECO:0000256" key="3">
    <source>
        <dbReference type="SAM" id="SignalP"/>
    </source>
</evidence>
<gene>
    <name evidence="6" type="ORF">B9J08_000128</name>
    <name evidence="5" type="ORF">B9J08_02087</name>
</gene>
<keyword evidence="2" id="KW-0378">Hydrolase</keyword>
<evidence type="ECO:0000313" key="7">
    <source>
        <dbReference type="Proteomes" id="UP000230249"/>
    </source>
</evidence>
<dbReference type="EC" id="3.1.1.3" evidence="1"/>
<evidence type="ECO:0000256" key="1">
    <source>
        <dbReference type="ARBA" id="ARBA00013279"/>
    </source>
</evidence>
<dbReference type="InterPro" id="IPR029058">
    <property type="entry name" value="AB_hydrolase_fold"/>
</dbReference>
<reference evidence="5 7" key="3">
    <citation type="journal article" date="2018" name="Nat. Commun.">
        <title>Genomic insights into multidrug-resistance, mating and virulence in Candida auris and related emerging species.</title>
        <authorList>
            <person name="Munoz J.F."/>
            <person name="Gade L."/>
            <person name="Chow N.A."/>
            <person name="Loparev V.N."/>
            <person name="Juieng P."/>
            <person name="Berkow E.L."/>
            <person name="Farrer R.A."/>
            <person name="Litvintseva A.P."/>
            <person name="Cuomo C.A."/>
        </authorList>
    </citation>
    <scope>GENOME REANNOTATION</scope>
    <source>
        <strain evidence="5 7">B8441</strain>
    </source>
</reference>
<evidence type="ECO:0000313" key="6">
    <source>
        <dbReference type="EMBL" id="PIS58680.1"/>
    </source>
</evidence>
<sequence>MRFAVLIGVLTTALALPYNQTISASSHHLGDADFEELHRYAHLSAVAYCLKKGLHGGPLGEQEETCPHYSCEYPTIGHLDVVKVFNFQGWLVLGSGFVALERERKRIYVVYRGTSSTQDWINNFEFLHSRYKPLIQEKKGFHKKKCNECVGCTIHKGFNTFIRSNAEEVVREIVKLKKKYPDFSLVVTGHSLGGALAILSGIEFRLLGFETLVVTLGGPKVGNEAFVDYVDELFDTENVDRHISEHHSFEELPTGLIRATHKHDIIPMLPPTSRYKQCGYQYYLSAKGARQTPQTMERRGTDYVEDDEDINYQSTLPSRFSRTDHVNYFFKITGCAD</sequence>
<dbReference type="OMA" id="NCLLEIC"/>
<reference evidence="6" key="2">
    <citation type="submission" date="2017-11" db="EMBL/GenBank/DDBJ databases">
        <title>Candida auris genome assembly and annotation.</title>
        <authorList>
            <person name="Munoz J.F."/>
            <person name="Gade L.G."/>
            <person name="Chow N.A."/>
            <person name="Litvintseva A.P."/>
            <person name="Loparev V.N."/>
            <person name="Cuomo C.A."/>
        </authorList>
    </citation>
    <scope>NUCLEOTIDE SEQUENCE</scope>
    <source>
        <strain evidence="6">B8441</strain>
    </source>
</reference>
<proteinExistence type="predicted"/>
<reference evidence="5" key="4">
    <citation type="submission" date="2024-03" db="EMBL/GenBank/DDBJ databases">
        <title>Improved genome assembly of Candida auris strain B8441 and annotation of B11205.</title>
        <authorList>
            <person name="Cauldron N.C."/>
            <person name="Shea T."/>
            <person name="Cuomo C.A."/>
        </authorList>
    </citation>
    <scope>NUCLEOTIDE SEQUENCE</scope>
    <source>
        <strain evidence="5">B8441</strain>
    </source>
</reference>
<dbReference type="AlphaFoldDB" id="A0A2H1A719"/>
<dbReference type="VEuPathDB" id="FungiDB:CJJ07_000544"/>
<evidence type="ECO:0000313" key="5">
    <source>
        <dbReference type="EMBL" id="KAK8440794.1"/>
    </source>
</evidence>
<dbReference type="VEuPathDB" id="FungiDB:CJJ09_002103"/>
<comment type="caution">
    <text evidence="6">The sequence shown here is derived from an EMBL/GenBank/DDBJ whole genome shotgun (WGS) entry which is preliminary data.</text>
</comment>
<feature type="signal peptide" evidence="3">
    <location>
        <begin position="1"/>
        <end position="15"/>
    </location>
</feature>
<dbReference type="PANTHER" id="PTHR46640">
    <property type="entry name" value="TRIACYLGLYCEROL LIPASE, PUTATIVE (AFU_ORTHOLOGUE AFUA_6G06510)-RELATED"/>
    <property type="match status" value="1"/>
</dbReference>
<reference evidence="6 7" key="1">
    <citation type="journal article" date="2017" name="Clin. Infect. Dis.">
        <title>Simultaneous emergence of multidrug-resistant Candida auris on 3 continents confirmed by whole-genome sequencing and epidemiological analyses.</title>
        <authorList>
            <person name="Lockhart S.R."/>
            <person name="Etienne K.A."/>
            <person name="Vallabhaneni S."/>
            <person name="Farooqi J."/>
            <person name="Chowdhary A."/>
            <person name="Govender N.P."/>
            <person name="Colombo A.L."/>
            <person name="Calvo B."/>
            <person name="Cuomo C.A."/>
            <person name="Desjardins C.A."/>
            <person name="Berkow E.L."/>
            <person name="Castanheira M."/>
            <person name="Magobo R.E."/>
            <person name="Jabeen K."/>
            <person name="Asghar R.J."/>
            <person name="Meis J.F."/>
            <person name="Jackson B."/>
            <person name="Chiller T."/>
            <person name="Litvintseva A.P."/>
        </authorList>
    </citation>
    <scope>NUCLEOTIDE SEQUENCE [LARGE SCALE GENOMIC DNA]</scope>
    <source>
        <strain evidence="6 7">B8441</strain>
    </source>
</reference>
<organism evidence="6">
    <name type="scientific">Candidozyma auris</name>
    <name type="common">Yeast</name>
    <name type="synonym">Candida auris</name>
    <dbReference type="NCBI Taxonomy" id="498019"/>
    <lineage>
        <taxon>Eukaryota</taxon>
        <taxon>Fungi</taxon>
        <taxon>Dikarya</taxon>
        <taxon>Ascomycota</taxon>
        <taxon>Saccharomycotina</taxon>
        <taxon>Pichiomycetes</taxon>
        <taxon>Metschnikowiaceae</taxon>
        <taxon>Candidozyma</taxon>
    </lineage>
</organism>
<dbReference type="Pfam" id="PF01764">
    <property type="entry name" value="Lipase_3"/>
    <property type="match status" value="1"/>
</dbReference>
<evidence type="ECO:0000259" key="4">
    <source>
        <dbReference type="Pfam" id="PF01764"/>
    </source>
</evidence>
<dbReference type="InterPro" id="IPR051299">
    <property type="entry name" value="AB_hydrolase_lip/est"/>
</dbReference>
<dbReference type="VEuPathDB" id="FungiDB:CJI97_000133"/>
<dbReference type="EMBL" id="PEKT03000002">
    <property type="protein sequence ID" value="KAK8440794.1"/>
    <property type="molecule type" value="Genomic_DNA"/>
</dbReference>
<dbReference type="Gene3D" id="3.40.50.1820">
    <property type="entry name" value="alpha/beta hydrolase"/>
    <property type="match status" value="1"/>
</dbReference>
<keyword evidence="3" id="KW-0732">Signal</keyword>
<dbReference type="EMBL" id="PEKT02000001">
    <property type="protein sequence ID" value="PIS58680.1"/>
    <property type="molecule type" value="Genomic_DNA"/>
</dbReference>